<evidence type="ECO:0000256" key="7">
    <source>
        <dbReference type="HAMAP-Rule" id="MF_01027"/>
    </source>
</evidence>
<dbReference type="GO" id="GO:0046872">
    <property type="term" value="F:metal ion binding"/>
    <property type="evidence" value="ECO:0007669"/>
    <property type="project" value="UniProtKB-KW"/>
</dbReference>
<dbReference type="PRINTS" id="PR00415">
    <property type="entry name" value="ACONITASE"/>
</dbReference>
<dbReference type="InterPro" id="IPR015931">
    <property type="entry name" value="Acnase/IPM_dHydase_lsu_aba_1/3"/>
</dbReference>
<reference evidence="9 10" key="1">
    <citation type="submission" date="2015-12" db="EMBL/GenBank/DDBJ databases">
        <title>Genome sequence of Oceanibaculum pacificum MCCC 1A02656.</title>
        <authorList>
            <person name="Lu L."/>
            <person name="Lai Q."/>
            <person name="Shao Z."/>
            <person name="Qian P."/>
        </authorList>
    </citation>
    <scope>NUCLEOTIDE SEQUENCE [LARGE SCALE GENOMIC DNA]</scope>
    <source>
        <strain evidence="9 10">MCCC 1A02656</strain>
    </source>
</reference>
<dbReference type="NCBIfam" id="NF001614">
    <property type="entry name" value="PRK00402.1"/>
    <property type="match status" value="1"/>
</dbReference>
<organism evidence="9 10">
    <name type="scientific">Oceanibaculum pacificum</name>
    <dbReference type="NCBI Taxonomy" id="580166"/>
    <lineage>
        <taxon>Bacteria</taxon>
        <taxon>Pseudomonadati</taxon>
        <taxon>Pseudomonadota</taxon>
        <taxon>Alphaproteobacteria</taxon>
        <taxon>Rhodospirillales</taxon>
        <taxon>Oceanibaculaceae</taxon>
        <taxon>Oceanibaculum</taxon>
    </lineage>
</organism>
<dbReference type="PANTHER" id="PTHR43822">
    <property type="entry name" value="HOMOACONITASE, MITOCHONDRIAL-RELATED"/>
    <property type="match status" value="1"/>
</dbReference>
<dbReference type="InterPro" id="IPR050067">
    <property type="entry name" value="IPM_dehydratase_rel_enz"/>
</dbReference>
<dbReference type="InterPro" id="IPR001030">
    <property type="entry name" value="Acoase/IPM_deHydtase_lsu_aba"/>
</dbReference>
<dbReference type="EMBL" id="LPXN01000160">
    <property type="protein sequence ID" value="KZD01032.1"/>
    <property type="molecule type" value="Genomic_DNA"/>
</dbReference>
<evidence type="ECO:0000256" key="3">
    <source>
        <dbReference type="ARBA" id="ARBA00022723"/>
    </source>
</evidence>
<dbReference type="OrthoDB" id="9802769at2"/>
<feature type="domain" description="Aconitase/3-isopropylmalate dehydratase large subunit alpha/beta/alpha" evidence="8">
    <location>
        <begin position="82"/>
        <end position="409"/>
    </location>
</feature>
<feature type="binding site" evidence="7">
    <location>
        <position position="358"/>
    </location>
    <ligand>
        <name>[4Fe-4S] cluster</name>
        <dbReference type="ChEBI" id="CHEBI:49883"/>
    </ligand>
</feature>
<keyword evidence="7" id="KW-0028">Amino-acid biosynthesis</keyword>
<dbReference type="SUPFAM" id="SSF53732">
    <property type="entry name" value="Aconitase iron-sulfur domain"/>
    <property type="match status" value="1"/>
</dbReference>
<comment type="subunit">
    <text evidence="1 7">Heterodimer of LeuC and LeuD.</text>
</comment>
<evidence type="ECO:0000256" key="1">
    <source>
        <dbReference type="ARBA" id="ARBA00011271"/>
    </source>
</evidence>
<evidence type="ECO:0000313" key="10">
    <source>
        <dbReference type="Proteomes" id="UP000076400"/>
    </source>
</evidence>
<comment type="function">
    <text evidence="7">Catalyzes the isomerization between 2-isopropylmalate and 3-isopropylmalate, via the formation of 2-isopropylmaleate.</text>
</comment>
<gene>
    <name evidence="7" type="primary">leuC</name>
    <name evidence="9" type="ORF">AUP43_03590</name>
</gene>
<dbReference type="GO" id="GO:0003861">
    <property type="term" value="F:3-isopropylmalate dehydratase activity"/>
    <property type="evidence" value="ECO:0007669"/>
    <property type="project" value="UniProtKB-UniRule"/>
</dbReference>
<feature type="binding site" evidence="7">
    <location>
        <position position="361"/>
    </location>
    <ligand>
        <name>[4Fe-4S] cluster</name>
        <dbReference type="ChEBI" id="CHEBI:49883"/>
    </ligand>
</feature>
<keyword evidence="10" id="KW-1185">Reference proteome</keyword>
<comment type="similarity">
    <text evidence="7">Belongs to the aconitase/IPM isomerase family. LeuC type 2 subfamily.</text>
</comment>
<comment type="catalytic activity">
    <reaction evidence="7">
        <text>(2R,3S)-3-isopropylmalate = (2S)-2-isopropylmalate</text>
        <dbReference type="Rhea" id="RHEA:32287"/>
        <dbReference type="ChEBI" id="CHEBI:1178"/>
        <dbReference type="ChEBI" id="CHEBI:35121"/>
        <dbReference type="EC" id="4.2.1.33"/>
    </reaction>
</comment>
<comment type="caution">
    <text evidence="9">The sequence shown here is derived from an EMBL/GenBank/DDBJ whole genome shotgun (WGS) entry which is preliminary data.</text>
</comment>
<evidence type="ECO:0000256" key="6">
    <source>
        <dbReference type="ARBA" id="ARBA00023239"/>
    </source>
</evidence>
<keyword evidence="4 7" id="KW-0408">Iron</keyword>
<dbReference type="GO" id="GO:0051539">
    <property type="term" value="F:4 iron, 4 sulfur cluster binding"/>
    <property type="evidence" value="ECO:0007669"/>
    <property type="project" value="UniProtKB-KW"/>
</dbReference>
<dbReference type="Gene3D" id="3.30.499.10">
    <property type="entry name" value="Aconitase, domain 3"/>
    <property type="match status" value="2"/>
</dbReference>
<dbReference type="RefSeq" id="WP_067559840.1">
    <property type="nucleotide sequence ID" value="NZ_LPXN01000160.1"/>
</dbReference>
<comment type="cofactor">
    <cofactor evidence="7">
        <name>[4Fe-4S] cluster</name>
        <dbReference type="ChEBI" id="CHEBI:49883"/>
    </cofactor>
    <text evidence="7">Binds 1 [4Fe-4S] cluster per subunit.</text>
</comment>
<dbReference type="PROSITE" id="PS00450">
    <property type="entry name" value="ACONITASE_1"/>
    <property type="match status" value="1"/>
</dbReference>
<dbReference type="NCBIfam" id="TIGR01343">
    <property type="entry name" value="hacA_fam"/>
    <property type="match status" value="1"/>
</dbReference>
<keyword evidence="7" id="KW-0432">Leucine biosynthesis</keyword>
<dbReference type="AlphaFoldDB" id="A0A154VI63"/>
<dbReference type="InterPro" id="IPR011826">
    <property type="entry name" value="HAcnase/IPMdehydase_lsu_prok"/>
</dbReference>
<dbReference type="UniPathway" id="UPA00048">
    <property type="reaction ID" value="UER00071"/>
</dbReference>
<keyword evidence="6 7" id="KW-0456">Lyase</keyword>
<proteinExistence type="inferred from homology"/>
<keyword evidence="3 7" id="KW-0479">Metal-binding</keyword>
<dbReference type="Pfam" id="PF00330">
    <property type="entry name" value="Aconitase"/>
    <property type="match status" value="1"/>
</dbReference>
<protein>
    <recommendedName>
        <fullName evidence="7">3-isopropylmalate dehydratase large subunit</fullName>
        <ecNumber evidence="7">4.2.1.33</ecNumber>
    </recommendedName>
    <alternativeName>
        <fullName evidence="7">Alpha-IPM isomerase</fullName>
        <shortName evidence="7">IPMI</shortName>
    </alternativeName>
    <alternativeName>
        <fullName evidence="7">Isopropylmalate isomerase</fullName>
    </alternativeName>
</protein>
<keyword evidence="7" id="KW-0100">Branched-chain amino acid biosynthesis</keyword>
<evidence type="ECO:0000256" key="4">
    <source>
        <dbReference type="ARBA" id="ARBA00023004"/>
    </source>
</evidence>
<keyword evidence="2 7" id="KW-0004">4Fe-4S</keyword>
<comment type="pathway">
    <text evidence="7">Amino-acid biosynthesis; L-leucine biosynthesis; L-leucine from 3-methyl-2-oxobutanoate: step 2/4.</text>
</comment>
<keyword evidence="5 7" id="KW-0411">Iron-sulfur</keyword>
<dbReference type="InterPro" id="IPR018136">
    <property type="entry name" value="Aconitase_4Fe-4S_BS"/>
</dbReference>
<dbReference type="EC" id="4.2.1.33" evidence="7"/>
<feature type="binding site" evidence="7">
    <location>
        <position position="298"/>
    </location>
    <ligand>
        <name>[4Fe-4S] cluster</name>
        <dbReference type="ChEBI" id="CHEBI:49883"/>
    </ligand>
</feature>
<evidence type="ECO:0000256" key="5">
    <source>
        <dbReference type="ARBA" id="ARBA00023014"/>
    </source>
</evidence>
<evidence type="ECO:0000259" key="8">
    <source>
        <dbReference type="Pfam" id="PF00330"/>
    </source>
</evidence>
<dbReference type="HAMAP" id="MF_01027">
    <property type="entry name" value="LeuC_type2"/>
    <property type="match status" value="1"/>
</dbReference>
<dbReference type="PANTHER" id="PTHR43822:SF2">
    <property type="entry name" value="HOMOACONITASE, MITOCHONDRIAL"/>
    <property type="match status" value="1"/>
</dbReference>
<dbReference type="GO" id="GO:0009098">
    <property type="term" value="P:L-leucine biosynthetic process"/>
    <property type="evidence" value="ECO:0007669"/>
    <property type="project" value="UniProtKB-UniRule"/>
</dbReference>
<dbReference type="STRING" id="580166.AUP43_03590"/>
<evidence type="ECO:0000256" key="2">
    <source>
        <dbReference type="ARBA" id="ARBA00022485"/>
    </source>
</evidence>
<dbReference type="InterPro" id="IPR036008">
    <property type="entry name" value="Aconitase_4Fe-4S_dom"/>
</dbReference>
<dbReference type="Proteomes" id="UP000076400">
    <property type="component" value="Unassembled WGS sequence"/>
</dbReference>
<accession>A0A154VI63</accession>
<sequence>MPHTLAEKIMGRLAGRPVTAGEFVEIGPDWTFSLDDGIGLVDRYFKLHNVHKIADPSRIALFYDHYSPADTPLHAHVQRIGRELCAKFGIDKLFDVGEGISHQIAVEQGFVRPGHMVTNTDSHTCTIGAVGAVGCGIGVAEMAYLWAHGKLWFRVPESVKITLEGKLPPGSSAKDIVLAILQRISARGALYSSVEYHGPALAHLSIPERMTLCNMGIEMGAKFAVVPGDEVTRAHYASLGIEVGDMPQPDADARYAASHTIDLSQVGPMLSAPNKVDNVHAVGDVEKLAINQAFLGTCTNGRFEDLAAAATILKGRRVAPGVRMIVTPASKAVYRRALREGVIETLVEAGCVVTTPGCGACAGIHQGVLAETEVCIASSSRNFLGRMGNRDAKIYLGSPATVAASAVNGRLTDPREFLP</sequence>
<evidence type="ECO:0000313" key="9">
    <source>
        <dbReference type="EMBL" id="KZD01032.1"/>
    </source>
</evidence>
<dbReference type="NCBIfam" id="TIGR02086">
    <property type="entry name" value="IPMI_arch"/>
    <property type="match status" value="1"/>
</dbReference>
<dbReference type="InterPro" id="IPR006251">
    <property type="entry name" value="Homoacnase/IPMdehydase_lsu"/>
</dbReference>
<name>A0A154VI63_9PROT</name>